<evidence type="ECO:0000256" key="1">
    <source>
        <dbReference type="ARBA" id="ARBA00007401"/>
    </source>
</evidence>
<dbReference type="InterPro" id="IPR013783">
    <property type="entry name" value="Ig-like_fold"/>
</dbReference>
<dbReference type="Gene3D" id="2.60.120.430">
    <property type="entry name" value="Galactose-binding lectin"/>
    <property type="match status" value="1"/>
</dbReference>
<feature type="domain" description="Glycosyl hydrolases family 2 sugar binding" evidence="6">
    <location>
        <begin position="26"/>
        <end position="171"/>
    </location>
</feature>
<keyword evidence="3" id="KW-0326">Glycosidase</keyword>
<proteinExistence type="inferred from homology"/>
<evidence type="ECO:0000259" key="6">
    <source>
        <dbReference type="Pfam" id="PF02837"/>
    </source>
</evidence>
<dbReference type="Proteomes" id="UP000772618">
    <property type="component" value="Unassembled WGS sequence"/>
</dbReference>
<dbReference type="Gene3D" id="2.60.40.10">
    <property type="entry name" value="Immunoglobulins"/>
    <property type="match status" value="2"/>
</dbReference>
<dbReference type="SUPFAM" id="SSF49303">
    <property type="entry name" value="beta-Galactosidase/glucuronidase domain"/>
    <property type="match status" value="1"/>
</dbReference>
<dbReference type="PRINTS" id="PR00132">
    <property type="entry name" value="GLHYDRLASE2"/>
</dbReference>
<accession>A0ABS5VS89</accession>
<evidence type="ECO:0000259" key="5">
    <source>
        <dbReference type="Pfam" id="PF02836"/>
    </source>
</evidence>
<dbReference type="PANTHER" id="PTHR42732">
    <property type="entry name" value="BETA-GALACTOSIDASE"/>
    <property type="match status" value="1"/>
</dbReference>
<dbReference type="Pfam" id="PF11721">
    <property type="entry name" value="Malectin"/>
    <property type="match status" value="1"/>
</dbReference>
<feature type="domain" description="Glycoside hydrolase family 2 immunoglobulin-like beta-sandwich" evidence="4">
    <location>
        <begin position="191"/>
        <end position="296"/>
    </location>
</feature>
<dbReference type="InterPro" id="IPR021720">
    <property type="entry name" value="Malectin_dom"/>
</dbReference>
<dbReference type="InterPro" id="IPR006103">
    <property type="entry name" value="Glyco_hydro_2_cat"/>
</dbReference>
<keyword evidence="2" id="KW-0378">Hydrolase</keyword>
<feature type="domain" description="Glycoside hydrolase family 2 catalytic" evidence="5">
    <location>
        <begin position="303"/>
        <end position="601"/>
    </location>
</feature>
<evidence type="ECO:0000313" key="9">
    <source>
        <dbReference type="Proteomes" id="UP000772618"/>
    </source>
</evidence>
<evidence type="ECO:0000313" key="8">
    <source>
        <dbReference type="EMBL" id="MBT1703657.1"/>
    </source>
</evidence>
<dbReference type="RefSeq" id="WP_254153619.1">
    <property type="nucleotide sequence ID" value="NZ_JAHESD010000018.1"/>
</dbReference>
<dbReference type="Gene3D" id="2.60.120.260">
    <property type="entry name" value="Galactose-binding domain-like"/>
    <property type="match status" value="1"/>
</dbReference>
<dbReference type="SUPFAM" id="SSF49785">
    <property type="entry name" value="Galactose-binding domain-like"/>
    <property type="match status" value="1"/>
</dbReference>
<evidence type="ECO:0000259" key="4">
    <source>
        <dbReference type="Pfam" id="PF00703"/>
    </source>
</evidence>
<sequence length="894" mass="101528">MILRKVLLVLLFIPFFVSGQTRVRQSLNTSWSFYRGSLDVSKLEDTLQQWTTISIPHSYNTHDVLDDTPSYYRGDAWYKKVLYVSPSLRNKELYLYFEGVNQVATVFVNGKLAGEHKGGYTSFRLKINEHLRPDQSLNVIAVKVNNAFNEDIPPLTADFTFFGGIYRDVYLEAYSPVHFDVDNFASDGVFVTTPSVSEGKALANVGGKIVNTSSNEKTLLITNRLFDRESQLISSQETKIKLKGTATTSFNHSNISVANPTLWSPENPYLYRVVTTIADAKTKEVYDEVSNPVGFRWYSFTADNGFILNGKPCKLWGTSRHQDYPLMANALPDALHVRDVEILKEMGGNFLRIAHYPQDPAVLEACDRLGILTSVEIPVVNTITESKAFTDNAVNMQLEMIRQNYNHPSIVSWAYMNEVLLRLPFANDKPRQEVYFKNVVKLAKTLDSLTRKEDKERYTMAAFHGNYDLYKRLGLIDIPMVAGWNLYQGWYSPNIHGFGEFLDKHYKEFPHKPVIITEYGADGDPRIRGFAPIRFDKTVEYETYYHKVYQEAIARRPFVSGGLIWNLADFNSETRAETMPHINNKGILDSYRNPKDTYYYYQAFLLKKPFLKIGSRGWTLRSGVAVSEDSLINRQQIEVYTNQQNSIKMTNNGKVVGVGKPVNNVVTFDVPFTNGINQLVAQTEDGGVSDFVEIKFLLQPHQLTSVKLPFREINVSLGDNRCFTDPVLQQVWLPEKPYEKGSWGYVGGKVFEPANKARQQYGSDKNILNTEYDPIYETQRVGINEFKLDVPDGYYEVVLHFAELLGGAVKEALVYNLGNNDNATSGLKGNRAFNVTINGHQVIENLSTINYLVPESAYAVKTQIWVKDKRGITLGFKAIEGETILNGLQVRKIF</sequence>
<dbReference type="InterPro" id="IPR006101">
    <property type="entry name" value="Glyco_hydro_2"/>
</dbReference>
<evidence type="ECO:0000256" key="3">
    <source>
        <dbReference type="ARBA" id="ARBA00023295"/>
    </source>
</evidence>
<dbReference type="Pfam" id="PF00703">
    <property type="entry name" value="Glyco_hydro_2"/>
    <property type="match status" value="1"/>
</dbReference>
<reference evidence="8 9" key="1">
    <citation type="submission" date="2021-05" db="EMBL/GenBank/DDBJ databases">
        <title>A Polyphasic approach of four new species of the genus Ohtaekwangia: Ohtaekwangia histidinii sp. nov., Ohtaekwangia cretensis sp. nov., Ohtaekwangia indiensis sp. nov., Ohtaekwangia reichenbachii sp. nov. from diverse environment.</title>
        <authorList>
            <person name="Octaviana S."/>
        </authorList>
    </citation>
    <scope>NUCLEOTIDE SEQUENCE [LARGE SCALE GENOMIC DNA]</scope>
    <source>
        <strain evidence="8 9">PWU20</strain>
    </source>
</reference>
<gene>
    <name evidence="8" type="ORF">KK060_10225</name>
</gene>
<dbReference type="EMBL" id="JAHESD010000018">
    <property type="protein sequence ID" value="MBT1703657.1"/>
    <property type="molecule type" value="Genomic_DNA"/>
</dbReference>
<dbReference type="InterPro" id="IPR036156">
    <property type="entry name" value="Beta-gal/glucu_dom_sf"/>
</dbReference>
<evidence type="ECO:0000256" key="2">
    <source>
        <dbReference type="ARBA" id="ARBA00022801"/>
    </source>
</evidence>
<dbReference type="InterPro" id="IPR006102">
    <property type="entry name" value="Ig-like_GH2"/>
</dbReference>
<feature type="domain" description="Malectin" evidence="7">
    <location>
        <begin position="759"/>
        <end position="856"/>
    </location>
</feature>
<name>A0ABS5VS89_9BACT</name>
<comment type="similarity">
    <text evidence="1">Belongs to the glycosyl hydrolase 2 family.</text>
</comment>
<dbReference type="Pfam" id="PF02837">
    <property type="entry name" value="Glyco_hydro_2_N"/>
    <property type="match status" value="1"/>
</dbReference>
<protein>
    <submittedName>
        <fullName evidence="8">Beta-galactosidase</fullName>
    </submittedName>
</protein>
<keyword evidence="9" id="KW-1185">Reference proteome</keyword>
<dbReference type="Gene3D" id="3.20.20.80">
    <property type="entry name" value="Glycosidases"/>
    <property type="match status" value="1"/>
</dbReference>
<organism evidence="8 9">
    <name type="scientific">Chryseosolibacter indicus</name>
    <dbReference type="NCBI Taxonomy" id="2782351"/>
    <lineage>
        <taxon>Bacteria</taxon>
        <taxon>Pseudomonadati</taxon>
        <taxon>Bacteroidota</taxon>
        <taxon>Cytophagia</taxon>
        <taxon>Cytophagales</taxon>
        <taxon>Chryseotaleaceae</taxon>
        <taxon>Chryseosolibacter</taxon>
    </lineage>
</organism>
<dbReference type="InterPro" id="IPR051913">
    <property type="entry name" value="GH2_Domain-Containing"/>
</dbReference>
<dbReference type="PANTHER" id="PTHR42732:SF1">
    <property type="entry name" value="BETA-MANNOSIDASE"/>
    <property type="match status" value="1"/>
</dbReference>
<evidence type="ECO:0000259" key="7">
    <source>
        <dbReference type="Pfam" id="PF11721"/>
    </source>
</evidence>
<dbReference type="InterPro" id="IPR006104">
    <property type="entry name" value="Glyco_hydro_2_N"/>
</dbReference>
<dbReference type="InterPro" id="IPR017853">
    <property type="entry name" value="GH"/>
</dbReference>
<dbReference type="InterPro" id="IPR008979">
    <property type="entry name" value="Galactose-bd-like_sf"/>
</dbReference>
<dbReference type="Pfam" id="PF02836">
    <property type="entry name" value="Glyco_hydro_2_C"/>
    <property type="match status" value="1"/>
</dbReference>
<dbReference type="SUPFAM" id="SSF51445">
    <property type="entry name" value="(Trans)glycosidases"/>
    <property type="match status" value="1"/>
</dbReference>
<comment type="caution">
    <text evidence="8">The sequence shown here is derived from an EMBL/GenBank/DDBJ whole genome shotgun (WGS) entry which is preliminary data.</text>
</comment>